<evidence type="ECO:0000259" key="1">
    <source>
        <dbReference type="Pfam" id="PF07727"/>
    </source>
</evidence>
<evidence type="ECO:0000313" key="2">
    <source>
        <dbReference type="EnsemblPlants" id="cds.evm.model.03.297"/>
    </source>
</evidence>
<protein>
    <recommendedName>
        <fullName evidence="1">Reverse transcriptase Ty1/copia-type domain-containing protein</fullName>
    </recommendedName>
</protein>
<reference evidence="2" key="1">
    <citation type="submission" date="2018-11" db="EMBL/GenBank/DDBJ databases">
        <authorList>
            <person name="Grassa J C."/>
        </authorList>
    </citation>
    <scope>NUCLEOTIDE SEQUENCE [LARGE SCALE GENOMIC DNA]</scope>
</reference>
<name>A0A803P8F4_CANSA</name>
<feature type="domain" description="Reverse transcriptase Ty1/copia-type" evidence="1">
    <location>
        <begin position="158"/>
        <end position="209"/>
    </location>
</feature>
<dbReference type="OMA" id="IPANAHN"/>
<dbReference type="EMBL" id="UZAU01000251">
    <property type="status" value="NOT_ANNOTATED_CDS"/>
    <property type="molecule type" value="Genomic_DNA"/>
</dbReference>
<evidence type="ECO:0000313" key="3">
    <source>
        <dbReference type="Proteomes" id="UP000596661"/>
    </source>
</evidence>
<reference evidence="2" key="2">
    <citation type="submission" date="2021-03" db="UniProtKB">
        <authorList>
            <consortium name="EnsemblPlants"/>
        </authorList>
    </citation>
    <scope>IDENTIFICATION</scope>
</reference>
<keyword evidence="3" id="KW-1185">Reference proteome</keyword>
<dbReference type="Pfam" id="PF07727">
    <property type="entry name" value="RVT_2"/>
    <property type="match status" value="1"/>
</dbReference>
<accession>A0A803P8F4</accession>
<dbReference type="AlphaFoldDB" id="A0A803P8F4"/>
<proteinExistence type="predicted"/>
<sequence>MFPPPILQALPQLPYFPITLIQVLKPPLLLFLCMFHHPWLPQLLLSLLQHLQLLLQLQPTTSPALADESPATPLVASPTATSSTADALSSASITTTIAHSAPFFIPANAHNMITRAKADISKAMVLLATIELTSYIADMKYARWLNAMNYEIDALIRNKTWVLVPSPEGRTTIGCKWVYKVKYNFDGTIAKYKAKLIAKGFLQQYEFDFT</sequence>
<dbReference type="Gramene" id="evm.model.03.297">
    <property type="protein sequence ID" value="cds.evm.model.03.297"/>
    <property type="gene ID" value="evm.TU.03.297"/>
</dbReference>
<dbReference type="InterPro" id="IPR013103">
    <property type="entry name" value="RVT_2"/>
</dbReference>
<dbReference type="EnsemblPlants" id="evm.model.03.297">
    <property type="protein sequence ID" value="cds.evm.model.03.297"/>
    <property type="gene ID" value="evm.TU.03.297"/>
</dbReference>
<dbReference type="Proteomes" id="UP000596661">
    <property type="component" value="Chromosome 3"/>
</dbReference>
<organism evidence="2 3">
    <name type="scientific">Cannabis sativa</name>
    <name type="common">Hemp</name>
    <name type="synonym">Marijuana</name>
    <dbReference type="NCBI Taxonomy" id="3483"/>
    <lineage>
        <taxon>Eukaryota</taxon>
        <taxon>Viridiplantae</taxon>
        <taxon>Streptophyta</taxon>
        <taxon>Embryophyta</taxon>
        <taxon>Tracheophyta</taxon>
        <taxon>Spermatophyta</taxon>
        <taxon>Magnoliopsida</taxon>
        <taxon>eudicotyledons</taxon>
        <taxon>Gunneridae</taxon>
        <taxon>Pentapetalae</taxon>
        <taxon>rosids</taxon>
        <taxon>fabids</taxon>
        <taxon>Rosales</taxon>
        <taxon>Cannabaceae</taxon>
        <taxon>Cannabis</taxon>
    </lineage>
</organism>